<dbReference type="Gramene" id="PHT88763">
    <property type="protein sequence ID" value="PHT88763"/>
    <property type="gene ID" value="T459_10869"/>
</dbReference>
<comment type="similarity">
    <text evidence="1">Belongs to the IST1 family.</text>
</comment>
<reference evidence="3 4" key="2">
    <citation type="journal article" date="2017" name="Genome Biol.">
        <title>New reference genome sequences of hot pepper reveal the massive evolution of plant disease-resistance genes by retroduplication.</title>
        <authorList>
            <person name="Kim S."/>
            <person name="Park J."/>
            <person name="Yeom S.I."/>
            <person name="Kim Y.M."/>
            <person name="Seo E."/>
            <person name="Kim K.T."/>
            <person name="Kim M.S."/>
            <person name="Lee J.M."/>
            <person name="Cheong K."/>
            <person name="Shin H.S."/>
            <person name="Kim S.B."/>
            <person name="Han K."/>
            <person name="Lee J."/>
            <person name="Park M."/>
            <person name="Lee H.A."/>
            <person name="Lee H.Y."/>
            <person name="Lee Y."/>
            <person name="Oh S."/>
            <person name="Lee J.H."/>
            <person name="Choi E."/>
            <person name="Choi E."/>
            <person name="Lee S.E."/>
            <person name="Jeon J."/>
            <person name="Kim H."/>
            <person name="Choi G."/>
            <person name="Song H."/>
            <person name="Lee J."/>
            <person name="Lee S.C."/>
            <person name="Kwon J.K."/>
            <person name="Lee H.Y."/>
            <person name="Koo N."/>
            <person name="Hong Y."/>
            <person name="Kim R.W."/>
            <person name="Kang W.H."/>
            <person name="Huh J.H."/>
            <person name="Kang B.C."/>
            <person name="Yang T.J."/>
            <person name="Lee Y.H."/>
            <person name="Bennetzen J.L."/>
            <person name="Choi D."/>
        </authorList>
    </citation>
    <scope>NUCLEOTIDE SEQUENCE [LARGE SCALE GENOMIC DNA]</scope>
    <source>
        <strain evidence="4">cv. CM334</strain>
    </source>
</reference>
<feature type="compositionally biased region" description="Low complexity" evidence="2">
    <location>
        <begin position="326"/>
        <end position="336"/>
    </location>
</feature>
<dbReference type="InterPro" id="IPR005061">
    <property type="entry name" value="Ist1"/>
</dbReference>
<dbReference type="OrthoDB" id="29853at2759"/>
<organism evidence="3 4">
    <name type="scientific">Capsicum annuum</name>
    <name type="common">Capsicum pepper</name>
    <dbReference type="NCBI Taxonomy" id="4072"/>
    <lineage>
        <taxon>Eukaryota</taxon>
        <taxon>Viridiplantae</taxon>
        <taxon>Streptophyta</taxon>
        <taxon>Embryophyta</taxon>
        <taxon>Tracheophyta</taxon>
        <taxon>Spermatophyta</taxon>
        <taxon>Magnoliopsida</taxon>
        <taxon>eudicotyledons</taxon>
        <taxon>Gunneridae</taxon>
        <taxon>Pentapetalae</taxon>
        <taxon>asterids</taxon>
        <taxon>lamiids</taxon>
        <taxon>Solanales</taxon>
        <taxon>Solanaceae</taxon>
        <taxon>Solanoideae</taxon>
        <taxon>Capsiceae</taxon>
        <taxon>Capsicum</taxon>
    </lineage>
</organism>
<dbReference type="GO" id="GO:0008104">
    <property type="term" value="P:intracellular protein localization"/>
    <property type="evidence" value="ECO:0000318"/>
    <property type="project" value="GO_Central"/>
</dbReference>
<proteinExistence type="inferred from homology"/>
<dbReference type="KEGG" id="cann:107861872"/>
<dbReference type="Pfam" id="PF03398">
    <property type="entry name" value="Ist1"/>
    <property type="match status" value="1"/>
</dbReference>
<evidence type="ECO:0000313" key="3">
    <source>
        <dbReference type="EMBL" id="PHT88763.1"/>
    </source>
</evidence>
<dbReference type="PANTHER" id="PTHR12161">
    <property type="entry name" value="IST1 FAMILY MEMBER"/>
    <property type="match status" value="1"/>
</dbReference>
<dbReference type="EMBL" id="AYRZ02000003">
    <property type="protein sequence ID" value="PHT88763.1"/>
    <property type="molecule type" value="Genomic_DNA"/>
</dbReference>
<dbReference type="STRING" id="4072.A0A1U8G237"/>
<feature type="region of interest" description="Disordered" evidence="2">
    <location>
        <begin position="186"/>
        <end position="369"/>
    </location>
</feature>
<name>A0A1U8G237_CAPAN</name>
<reference evidence="3 4" key="1">
    <citation type="journal article" date="2014" name="Nat. Genet.">
        <title>Genome sequence of the hot pepper provides insights into the evolution of pungency in Capsicum species.</title>
        <authorList>
            <person name="Kim S."/>
            <person name="Park M."/>
            <person name="Yeom S.I."/>
            <person name="Kim Y.M."/>
            <person name="Lee J.M."/>
            <person name="Lee H.A."/>
            <person name="Seo E."/>
            <person name="Choi J."/>
            <person name="Cheong K."/>
            <person name="Kim K.T."/>
            <person name="Jung K."/>
            <person name="Lee G.W."/>
            <person name="Oh S.K."/>
            <person name="Bae C."/>
            <person name="Kim S.B."/>
            <person name="Lee H.Y."/>
            <person name="Kim S.Y."/>
            <person name="Kim M.S."/>
            <person name="Kang B.C."/>
            <person name="Jo Y.D."/>
            <person name="Yang H.B."/>
            <person name="Jeong H.J."/>
            <person name="Kang W.H."/>
            <person name="Kwon J.K."/>
            <person name="Shin C."/>
            <person name="Lim J.Y."/>
            <person name="Park J.H."/>
            <person name="Huh J.H."/>
            <person name="Kim J.S."/>
            <person name="Kim B.D."/>
            <person name="Cohen O."/>
            <person name="Paran I."/>
            <person name="Suh M.C."/>
            <person name="Lee S.B."/>
            <person name="Kim Y.K."/>
            <person name="Shin Y."/>
            <person name="Noh S.J."/>
            <person name="Park J."/>
            <person name="Seo Y.S."/>
            <person name="Kwon S.Y."/>
            <person name="Kim H.A."/>
            <person name="Park J.M."/>
            <person name="Kim H.J."/>
            <person name="Choi S.B."/>
            <person name="Bosland P.W."/>
            <person name="Reeves G."/>
            <person name="Jo S.H."/>
            <person name="Lee B.W."/>
            <person name="Cho H.T."/>
            <person name="Choi H.S."/>
            <person name="Lee M.S."/>
            <person name="Yu Y."/>
            <person name="Do Choi Y."/>
            <person name="Park B.S."/>
            <person name="van Deynze A."/>
            <person name="Ashrafi H."/>
            <person name="Hill T."/>
            <person name="Kim W.T."/>
            <person name="Pai H.S."/>
            <person name="Ahn H.K."/>
            <person name="Yeam I."/>
            <person name="Giovannoni J.J."/>
            <person name="Rose J.K."/>
            <person name="Sorensen I."/>
            <person name="Lee S.J."/>
            <person name="Kim R.W."/>
            <person name="Choi I.Y."/>
            <person name="Choi B.S."/>
            <person name="Lim J.S."/>
            <person name="Lee Y.H."/>
            <person name="Choi D."/>
        </authorList>
    </citation>
    <scope>NUCLEOTIDE SEQUENCE [LARGE SCALE GENOMIC DNA]</scope>
    <source>
        <strain evidence="4">cv. CM334</strain>
    </source>
</reference>
<dbReference type="InterPro" id="IPR042277">
    <property type="entry name" value="IST1-like"/>
</dbReference>
<feature type="region of interest" description="Disordered" evidence="2">
    <location>
        <begin position="387"/>
        <end position="454"/>
    </location>
</feature>
<comment type="caution">
    <text evidence="3">The sequence shown here is derived from an EMBL/GenBank/DDBJ whole genome shotgun (WGS) entry which is preliminary data.</text>
</comment>
<evidence type="ECO:0000256" key="2">
    <source>
        <dbReference type="SAM" id="MobiDB-lite"/>
    </source>
</evidence>
<dbReference type="GO" id="GO:0015031">
    <property type="term" value="P:protein transport"/>
    <property type="evidence" value="ECO:0007669"/>
    <property type="project" value="InterPro"/>
</dbReference>
<evidence type="ECO:0000313" key="4">
    <source>
        <dbReference type="Proteomes" id="UP000222542"/>
    </source>
</evidence>
<dbReference type="AlphaFoldDB" id="A0A1U8G237"/>
<accession>A0A1U8G237</accession>
<dbReference type="OMA" id="VMYKQRE"/>
<feature type="compositionally biased region" description="Basic and acidic residues" evidence="2">
    <location>
        <begin position="189"/>
        <end position="231"/>
    </location>
</feature>
<keyword evidence="4" id="KW-1185">Reference proteome</keyword>
<sequence length="472" mass="54499">MLDAWLKSKFYAKSKSTIRHTKIRIEMVKRKRNAMLKYLKNDIGDLLKTGLDVNAYSRAEGFLVELNLSNCYDLLEQYCDHITNNLSVMYKQRECPEECREAVASLIFAAARFADVPELREIRSLFTERYGNFLECYVSKEFLQHLKSEPPTKEMKLQLMKDITSESGIEWNSKALEQKLFNPLMPEQDWSRNDQKHNLRGKMEESPWRKDSEVAKFNRENARQPTTDKLECNSYCGRKVVPDDEHGSPMKGTERSYRRRRDSVSRKSHDSPPVKDSEDSTDIERQKNKPEIEIVPEGESDDKKPFGYRSSLPPYVKSRASLTRNTSDTASPTSSSTEEEKAKNKPMSARTRRATKITISDDKEPPDEEEKLMDRILMYLSRKNFQSSVNTPKEAAVDSSSQVSRRRSMGNRALSLPADREQTSPRGLNRGHVRANSFQPDMLGPNKHVHPKLPDYDDFVARLASLREQSRQ</sequence>
<dbReference type="Proteomes" id="UP000222542">
    <property type="component" value="Unassembled WGS sequence"/>
</dbReference>
<gene>
    <name evidence="3" type="ORF">T459_10869</name>
</gene>
<protein>
    <recommendedName>
        <fullName evidence="5">IST1-like protein</fullName>
    </recommendedName>
</protein>
<evidence type="ECO:0008006" key="5">
    <source>
        <dbReference type="Google" id="ProtNLM"/>
    </source>
</evidence>
<dbReference type="Gene3D" id="1.20.1260.60">
    <property type="entry name" value="Vacuolar protein sorting-associated protein Ist1"/>
    <property type="match status" value="1"/>
</dbReference>
<feature type="compositionally biased region" description="Basic and acidic residues" evidence="2">
    <location>
        <begin position="240"/>
        <end position="292"/>
    </location>
</feature>
<dbReference type="PANTHER" id="PTHR12161:SF47">
    <property type="entry name" value="REGULATOR OF VPS4 ACTIVITY IN THE MVB PATHWAY PROTEIN"/>
    <property type="match status" value="1"/>
</dbReference>
<dbReference type="FunFam" id="1.20.1260.60:FF:000002">
    <property type="entry name" value="Vacuolar protein sorting-associated protein IST1"/>
    <property type="match status" value="1"/>
</dbReference>
<evidence type="ECO:0000256" key="1">
    <source>
        <dbReference type="ARBA" id="ARBA00005536"/>
    </source>
</evidence>
<dbReference type="SMR" id="A0A1U8G237"/>